<gene>
    <name evidence="1" type="ORF">FCIRC_7589</name>
</gene>
<sequence>MHRRALRTYRLRPLLGEIEYVTTFEEGNHLRKDRFWDEDQGEYRADNQMEWYLKKGDCVSKSERLSHPVYRIYDTNWDGRFSSTKYQCEETDPPERLESTVEEVNGTRLGKANLDVKFN</sequence>
<evidence type="ECO:0000313" key="1">
    <source>
        <dbReference type="EMBL" id="KAF5675116.1"/>
    </source>
</evidence>
<comment type="caution">
    <text evidence="1">The sequence shown here is derived from an EMBL/GenBank/DDBJ whole genome shotgun (WGS) entry which is preliminary data.</text>
</comment>
<reference evidence="2" key="1">
    <citation type="journal article" date="2020" name="BMC Genomics">
        <title>Correction to: Identification and distribution of gene clusters required for synthesis of sphingolipid metabolism inhibitors in diverse species of the filamentous fungus Fusarium.</title>
        <authorList>
            <person name="Kim H.S."/>
            <person name="Lohmar J.M."/>
            <person name="Busman M."/>
            <person name="Brown D.W."/>
            <person name="Naumann T.A."/>
            <person name="Divon H.H."/>
            <person name="Lysoe E."/>
            <person name="Uhlig S."/>
            <person name="Proctor R.H."/>
        </authorList>
    </citation>
    <scope>NUCLEOTIDE SEQUENCE [LARGE SCALE GENOMIC DNA]</scope>
    <source>
        <strain evidence="2">NRRL 25331</strain>
    </source>
</reference>
<reference evidence="1 2" key="2">
    <citation type="submission" date="2020-05" db="EMBL/GenBank/DDBJ databases">
        <title>Identification and distribution of gene clusters putatively required for synthesis of sphingolipid metabolism inhibitors in phylogenetically diverse species of the filamentous fungus Fusarium.</title>
        <authorList>
            <person name="Kim H.-S."/>
            <person name="Busman M."/>
            <person name="Brown D.W."/>
            <person name="Divon H."/>
            <person name="Uhlig S."/>
            <person name="Proctor R.H."/>
        </authorList>
    </citation>
    <scope>NUCLEOTIDE SEQUENCE [LARGE SCALE GENOMIC DNA]</scope>
    <source>
        <strain evidence="1 2">NRRL 25331</strain>
    </source>
</reference>
<protein>
    <submittedName>
        <fullName evidence="1">Actin-like ATPase domain-containing protein</fullName>
    </submittedName>
</protein>
<keyword evidence="2" id="KW-1185">Reference proteome</keyword>
<accession>A0A8H5TPZ5</accession>
<name>A0A8H5TPZ5_FUSCI</name>
<proteinExistence type="predicted"/>
<dbReference type="Proteomes" id="UP000572754">
    <property type="component" value="Unassembled WGS sequence"/>
</dbReference>
<dbReference type="AlphaFoldDB" id="A0A8H5TPZ5"/>
<dbReference type="EMBL" id="JAAQPE010000244">
    <property type="protein sequence ID" value="KAF5675116.1"/>
    <property type="molecule type" value="Genomic_DNA"/>
</dbReference>
<organism evidence="1 2">
    <name type="scientific">Fusarium circinatum</name>
    <name type="common">Pitch canker fungus</name>
    <name type="synonym">Gibberella circinata</name>
    <dbReference type="NCBI Taxonomy" id="48490"/>
    <lineage>
        <taxon>Eukaryota</taxon>
        <taxon>Fungi</taxon>
        <taxon>Dikarya</taxon>
        <taxon>Ascomycota</taxon>
        <taxon>Pezizomycotina</taxon>
        <taxon>Sordariomycetes</taxon>
        <taxon>Hypocreomycetidae</taxon>
        <taxon>Hypocreales</taxon>
        <taxon>Nectriaceae</taxon>
        <taxon>Fusarium</taxon>
        <taxon>Fusarium fujikuroi species complex</taxon>
    </lineage>
</organism>
<evidence type="ECO:0000313" key="2">
    <source>
        <dbReference type="Proteomes" id="UP000572754"/>
    </source>
</evidence>